<feature type="transmembrane region" description="Helical" evidence="9">
    <location>
        <begin position="149"/>
        <end position="165"/>
    </location>
</feature>
<dbReference type="EC" id="3.4.21.105" evidence="4"/>
<accession>A0AAD5MY64</accession>
<evidence type="ECO:0000256" key="4">
    <source>
        <dbReference type="ARBA" id="ARBA00013039"/>
    </source>
</evidence>
<name>A0AAD5MY64_PARTN</name>
<dbReference type="PANTHER" id="PTHR43731">
    <property type="entry name" value="RHOMBOID PROTEASE"/>
    <property type="match status" value="1"/>
</dbReference>
<feature type="transmembrane region" description="Helical" evidence="9">
    <location>
        <begin position="333"/>
        <end position="352"/>
    </location>
</feature>
<evidence type="ECO:0000256" key="6">
    <source>
        <dbReference type="ARBA" id="ARBA00022801"/>
    </source>
</evidence>
<dbReference type="EMBL" id="JAHQIW010004919">
    <property type="protein sequence ID" value="KAJ1364293.1"/>
    <property type="molecule type" value="Genomic_DNA"/>
</dbReference>
<evidence type="ECO:0000256" key="5">
    <source>
        <dbReference type="ARBA" id="ARBA00022692"/>
    </source>
</evidence>
<organism evidence="11 12">
    <name type="scientific">Parelaphostrongylus tenuis</name>
    <name type="common">Meningeal worm</name>
    <dbReference type="NCBI Taxonomy" id="148309"/>
    <lineage>
        <taxon>Eukaryota</taxon>
        <taxon>Metazoa</taxon>
        <taxon>Ecdysozoa</taxon>
        <taxon>Nematoda</taxon>
        <taxon>Chromadorea</taxon>
        <taxon>Rhabditida</taxon>
        <taxon>Rhabditina</taxon>
        <taxon>Rhabditomorpha</taxon>
        <taxon>Strongyloidea</taxon>
        <taxon>Metastrongylidae</taxon>
        <taxon>Parelaphostrongylus</taxon>
    </lineage>
</organism>
<dbReference type="GO" id="GO:0006465">
    <property type="term" value="P:signal peptide processing"/>
    <property type="evidence" value="ECO:0007669"/>
    <property type="project" value="TreeGrafter"/>
</dbReference>
<feature type="transmembrane region" description="Helical" evidence="9">
    <location>
        <begin position="226"/>
        <end position="243"/>
    </location>
</feature>
<evidence type="ECO:0000256" key="3">
    <source>
        <dbReference type="ARBA" id="ARBA00009045"/>
    </source>
</evidence>
<dbReference type="GO" id="GO:0016020">
    <property type="term" value="C:membrane"/>
    <property type="evidence" value="ECO:0007669"/>
    <property type="project" value="UniProtKB-SubCell"/>
</dbReference>
<keyword evidence="6" id="KW-0378">Hydrolase</keyword>
<dbReference type="AlphaFoldDB" id="A0AAD5MY64"/>
<gene>
    <name evidence="11" type="ORF">KIN20_024356</name>
</gene>
<dbReference type="InterPro" id="IPR022764">
    <property type="entry name" value="Peptidase_S54_rhomboid_dom"/>
</dbReference>
<feature type="transmembrane region" description="Helical" evidence="9">
    <location>
        <begin position="185"/>
        <end position="206"/>
    </location>
</feature>
<sequence>MVTIFLLDGNTIRQYFTKNPLQCVLMLAQYDRCDIAPYILQLSTLNLDVFRIAKYKSLSKPQQASLLPSDTIPIRPLSHLIKALGFTVGVGTVAFTAAVISDCERQSLQHRLFFSTEFLAASGLMKPNPSGTKDFRLWWSQLTDGDKCAFYLVGVNLAVFLLWKVKGLNGIMWRYFSNSFASKSLCVPMALSVFSHYSAVHLALNMYVVLSFTSVAVNNFLGPDQFWAVFLTAGVMSSFSGIAHKAVLRSPIRAVGASGAILGMLGYTCMKIPEARLKILFVPGFDFSARSAIIGVLLFDIAGLLLRFFSEVIVCMVSVSFSYNFSNIIRFRMFDHAAHIGGTLFGVFYALVGQDLIWNRFGRRVEHAYGHLRRQ</sequence>
<keyword evidence="8 9" id="KW-0472">Membrane</keyword>
<comment type="subcellular location">
    <subcellularLocation>
        <location evidence="2">Membrane</location>
        <topology evidence="2">Multi-pass membrane protein</topology>
    </subcellularLocation>
</comment>
<comment type="similarity">
    <text evidence="3">Belongs to the peptidase S54 family.</text>
</comment>
<dbReference type="Pfam" id="PF01694">
    <property type="entry name" value="Rhomboid"/>
    <property type="match status" value="1"/>
</dbReference>
<comment type="catalytic activity">
    <reaction evidence="1">
        <text>Cleaves type-1 transmembrane domains using a catalytic dyad composed of serine and histidine that are contributed by different transmembrane domains.</text>
        <dbReference type="EC" id="3.4.21.105"/>
    </reaction>
</comment>
<reference evidence="11" key="1">
    <citation type="submission" date="2021-06" db="EMBL/GenBank/DDBJ databases">
        <title>Parelaphostrongylus tenuis whole genome reference sequence.</title>
        <authorList>
            <person name="Garwood T.J."/>
            <person name="Larsen P.A."/>
            <person name="Fountain-Jones N.M."/>
            <person name="Garbe J.R."/>
            <person name="Macchietto M.G."/>
            <person name="Kania S.A."/>
            <person name="Gerhold R.W."/>
            <person name="Richards J.E."/>
            <person name="Wolf T.M."/>
        </authorList>
    </citation>
    <scope>NUCLEOTIDE SEQUENCE</scope>
    <source>
        <strain evidence="11">MNPRO001-30</strain>
        <tissue evidence="11">Meninges</tissue>
    </source>
</reference>
<dbReference type="Gene3D" id="1.20.1540.10">
    <property type="entry name" value="Rhomboid-like"/>
    <property type="match status" value="1"/>
</dbReference>
<protein>
    <recommendedName>
        <fullName evidence="4">rhomboid protease</fullName>
        <ecNumber evidence="4">3.4.21.105</ecNumber>
    </recommendedName>
</protein>
<dbReference type="InterPro" id="IPR050925">
    <property type="entry name" value="Rhomboid_protease_S54"/>
</dbReference>
<keyword evidence="7 9" id="KW-1133">Transmembrane helix</keyword>
<comment type="caution">
    <text evidence="11">The sequence shown here is derived from an EMBL/GenBank/DDBJ whole genome shotgun (WGS) entry which is preliminary data.</text>
</comment>
<keyword evidence="5 9" id="KW-0812">Transmembrane</keyword>
<dbReference type="InterPro" id="IPR035952">
    <property type="entry name" value="Rhomboid-like_sf"/>
</dbReference>
<evidence type="ECO:0000313" key="12">
    <source>
        <dbReference type="Proteomes" id="UP001196413"/>
    </source>
</evidence>
<dbReference type="PANTHER" id="PTHR43731:SF14">
    <property type="entry name" value="PRESENILIN-ASSOCIATED RHOMBOID-LIKE PROTEIN, MITOCHONDRIAL"/>
    <property type="match status" value="1"/>
</dbReference>
<keyword evidence="12" id="KW-1185">Reference proteome</keyword>
<proteinExistence type="inferred from homology"/>
<feature type="domain" description="Peptidase S54 rhomboid" evidence="10">
    <location>
        <begin position="190"/>
        <end position="352"/>
    </location>
</feature>
<dbReference type="SUPFAM" id="SSF144091">
    <property type="entry name" value="Rhomboid-like"/>
    <property type="match status" value="1"/>
</dbReference>
<dbReference type="GO" id="GO:0004252">
    <property type="term" value="F:serine-type endopeptidase activity"/>
    <property type="evidence" value="ECO:0007669"/>
    <property type="project" value="InterPro"/>
</dbReference>
<evidence type="ECO:0000256" key="7">
    <source>
        <dbReference type="ARBA" id="ARBA00022989"/>
    </source>
</evidence>
<evidence type="ECO:0000259" key="10">
    <source>
        <dbReference type="Pfam" id="PF01694"/>
    </source>
</evidence>
<evidence type="ECO:0000256" key="9">
    <source>
        <dbReference type="SAM" id="Phobius"/>
    </source>
</evidence>
<feature type="transmembrane region" description="Helical" evidence="9">
    <location>
        <begin position="255"/>
        <end position="273"/>
    </location>
</feature>
<evidence type="ECO:0000256" key="8">
    <source>
        <dbReference type="ARBA" id="ARBA00023136"/>
    </source>
</evidence>
<evidence type="ECO:0000313" key="11">
    <source>
        <dbReference type="EMBL" id="KAJ1364293.1"/>
    </source>
</evidence>
<evidence type="ECO:0000256" key="2">
    <source>
        <dbReference type="ARBA" id="ARBA00004141"/>
    </source>
</evidence>
<dbReference type="Proteomes" id="UP001196413">
    <property type="component" value="Unassembled WGS sequence"/>
</dbReference>
<feature type="transmembrane region" description="Helical" evidence="9">
    <location>
        <begin position="293"/>
        <end position="321"/>
    </location>
</feature>
<evidence type="ECO:0000256" key="1">
    <source>
        <dbReference type="ARBA" id="ARBA00000156"/>
    </source>
</evidence>